<dbReference type="Proteomes" id="UP000031166">
    <property type="component" value="Unassembled WGS sequence"/>
</dbReference>
<dbReference type="SMART" id="SM01217">
    <property type="entry name" value="Fn3_like"/>
    <property type="match status" value="1"/>
</dbReference>
<evidence type="ECO:0000313" key="13">
    <source>
        <dbReference type="Proteomes" id="UP000031166"/>
    </source>
</evidence>
<dbReference type="FunFam" id="2.60.40.10:FF:000495">
    <property type="entry name" value="Periplasmic beta-glucosidase"/>
    <property type="match status" value="1"/>
</dbReference>
<gene>
    <name evidence="12" type="ORF">RM53_15720</name>
</gene>
<evidence type="ECO:0000256" key="3">
    <source>
        <dbReference type="ARBA" id="ARBA00012744"/>
    </source>
</evidence>
<reference evidence="12 13" key="1">
    <citation type="submission" date="2014-12" db="EMBL/GenBank/DDBJ databases">
        <title>Genome sequencing of Brevundimonas nasdae TPW30.</title>
        <authorList>
            <person name="Tan P.W."/>
            <person name="Chan K.-G."/>
        </authorList>
    </citation>
    <scope>NUCLEOTIDE SEQUENCE [LARGE SCALE GENOMIC DNA]</scope>
    <source>
        <strain evidence="12 13">TPW30</strain>
    </source>
</reference>
<dbReference type="PANTHER" id="PTHR30620">
    <property type="entry name" value="PERIPLASMIC BETA-GLUCOSIDASE-RELATED"/>
    <property type="match status" value="1"/>
</dbReference>
<evidence type="ECO:0000256" key="1">
    <source>
        <dbReference type="ARBA" id="ARBA00000448"/>
    </source>
</evidence>
<comment type="caution">
    <text evidence="12">The sequence shown here is derived from an EMBL/GenBank/DDBJ whole genome shotgun (WGS) entry which is preliminary data.</text>
</comment>
<dbReference type="EMBL" id="JWSY01000044">
    <property type="protein sequence ID" value="KIC54828.1"/>
    <property type="molecule type" value="Genomic_DNA"/>
</dbReference>
<dbReference type="InterPro" id="IPR036881">
    <property type="entry name" value="Glyco_hydro_3_C_sf"/>
</dbReference>
<dbReference type="Pfam" id="PF00933">
    <property type="entry name" value="Glyco_hydro_3"/>
    <property type="match status" value="1"/>
</dbReference>
<comment type="similarity">
    <text evidence="2 10">Belongs to the glycosyl hydrolase 3 family.</text>
</comment>
<dbReference type="PROSITE" id="PS00775">
    <property type="entry name" value="GLYCOSYL_HYDROL_F3"/>
    <property type="match status" value="1"/>
</dbReference>
<evidence type="ECO:0000256" key="9">
    <source>
        <dbReference type="ARBA" id="ARBA00032594"/>
    </source>
</evidence>
<name>A0A0B4DKQ3_9CAUL</name>
<organism evidence="12 13">
    <name type="scientific">Brevundimonas nasdae</name>
    <dbReference type="NCBI Taxonomy" id="172043"/>
    <lineage>
        <taxon>Bacteria</taxon>
        <taxon>Pseudomonadati</taxon>
        <taxon>Pseudomonadota</taxon>
        <taxon>Alphaproteobacteria</taxon>
        <taxon>Caulobacterales</taxon>
        <taxon>Caulobacteraceae</taxon>
        <taxon>Brevundimonas</taxon>
    </lineage>
</organism>
<dbReference type="InterPro" id="IPR013783">
    <property type="entry name" value="Ig-like_fold"/>
</dbReference>
<dbReference type="InterPro" id="IPR001764">
    <property type="entry name" value="Glyco_hydro_3_N"/>
</dbReference>
<feature type="domain" description="Fibronectin type III-like" evidence="11">
    <location>
        <begin position="650"/>
        <end position="720"/>
    </location>
</feature>
<evidence type="ECO:0000313" key="12">
    <source>
        <dbReference type="EMBL" id="KIC54828.1"/>
    </source>
</evidence>
<dbReference type="InterPro" id="IPR019800">
    <property type="entry name" value="Glyco_hydro_3_AS"/>
</dbReference>
<dbReference type="PANTHER" id="PTHR30620:SF16">
    <property type="entry name" value="LYSOSOMAL BETA GLUCOSIDASE"/>
    <property type="match status" value="1"/>
</dbReference>
<dbReference type="AlphaFoldDB" id="A0A0B4DKQ3"/>
<protein>
    <recommendedName>
        <fullName evidence="3">beta-glucosidase</fullName>
        <ecNumber evidence="3">3.2.1.21</ecNumber>
    </recommendedName>
    <alternativeName>
        <fullName evidence="9">Beta-D-glucoside glucohydrolase</fullName>
    </alternativeName>
    <alternativeName>
        <fullName evidence="7">Cellobiase</fullName>
    </alternativeName>
    <alternativeName>
        <fullName evidence="8">Gentiobiase</fullName>
    </alternativeName>
</protein>
<keyword evidence="5 10" id="KW-0378">Hydrolase</keyword>
<keyword evidence="6 10" id="KW-0326">Glycosidase</keyword>
<dbReference type="InterPro" id="IPR036962">
    <property type="entry name" value="Glyco_hydro_3_N_sf"/>
</dbReference>
<dbReference type="InterPro" id="IPR051915">
    <property type="entry name" value="Cellulose_Degrad_GH3"/>
</dbReference>
<evidence type="ECO:0000256" key="6">
    <source>
        <dbReference type="ARBA" id="ARBA00023295"/>
    </source>
</evidence>
<evidence type="ECO:0000256" key="10">
    <source>
        <dbReference type="RuleBase" id="RU361161"/>
    </source>
</evidence>
<dbReference type="InterPro" id="IPR002772">
    <property type="entry name" value="Glyco_hydro_3_C"/>
</dbReference>
<dbReference type="Pfam" id="PF14310">
    <property type="entry name" value="Fn3-like"/>
    <property type="match status" value="1"/>
</dbReference>
<evidence type="ECO:0000256" key="5">
    <source>
        <dbReference type="ARBA" id="ARBA00022801"/>
    </source>
</evidence>
<dbReference type="EC" id="3.2.1.21" evidence="3"/>
<dbReference type="SUPFAM" id="SSF51445">
    <property type="entry name" value="(Trans)glycosidases"/>
    <property type="match status" value="1"/>
</dbReference>
<dbReference type="FunFam" id="3.20.20.300:FF:000005">
    <property type="entry name" value="Periplasmic beta-glucosidase"/>
    <property type="match status" value="1"/>
</dbReference>
<comment type="catalytic activity">
    <reaction evidence="1">
        <text>Hydrolysis of terminal, non-reducing beta-D-glucosyl residues with release of beta-D-glucose.</text>
        <dbReference type="EC" id="3.2.1.21"/>
    </reaction>
</comment>
<evidence type="ECO:0000256" key="4">
    <source>
        <dbReference type="ARBA" id="ARBA00022729"/>
    </source>
</evidence>
<evidence type="ECO:0000256" key="2">
    <source>
        <dbReference type="ARBA" id="ARBA00005336"/>
    </source>
</evidence>
<dbReference type="Gene3D" id="3.40.50.1700">
    <property type="entry name" value="Glycoside hydrolase family 3 C-terminal domain"/>
    <property type="match status" value="1"/>
</dbReference>
<evidence type="ECO:0000256" key="8">
    <source>
        <dbReference type="ARBA" id="ARBA00032194"/>
    </source>
</evidence>
<dbReference type="STRING" id="172043.RM53_15720"/>
<dbReference type="GO" id="GO:0008422">
    <property type="term" value="F:beta-glucosidase activity"/>
    <property type="evidence" value="ECO:0007669"/>
    <property type="project" value="UniProtKB-EC"/>
</dbReference>
<dbReference type="SUPFAM" id="SSF52279">
    <property type="entry name" value="Beta-D-glucan exohydrolase, C-terminal domain"/>
    <property type="match status" value="1"/>
</dbReference>
<sequence length="732" mass="78606">MASQAVPAEAVVRANALIARMTLEEKAGQVTQLFMFGKPEDFEAGVRAGSTGALLFVTDPTLINRFQKVAVEESRLGIPLLFGYDVIHGLRTIFPAPIGMAASWDPAALERGQTVAAAEARASGIHWTFAPMLDVTRDPRWGRIVEGPGEDPYLGAALARAAVRGFQGDRIGAPGRIIAGAKHFAVYGASEGGRDYDSVFVSDSQFYNTYLPPFAAAIEAGAGNVMSAYMELNDVPAAANAWLLTDVLRRQLGFQGFVVSDANGVKSLVTQGYAADERDAAVRALTAGGDLEMAIAPAANSGLAEAVRSGTLEESVLDDAVRRVLIAKIRMGLFENPYVDASKTETVLSDPAHRQEARDAAEKSLVLLQNTGSILPLTPGAHRRIAVIGPMADSVDDTLGSWVFVPKYEETVTLAEGIRRRVGADVEVTTAPGVQLRRGVPSMFEMFRPSPAAWTSAQAQAEFERAVEEAREADIVILALGEGAMMSGEMASRADLSLPGDQLRLVEAVKALGKPIVAVLMNGRPLDIAPVASDVPAILEAWYPGTEGGVAVARALFGDVNPGGKLPMTWPRSVGQIPIYYSHNITKAPTEQGQRYWDEASTPLYPFGHGLSYTDFAFSDLSVDRASVAIGEPVVVTATVTNTGHRTGDEVAQLYIHQRSGRATRPVRELKGFQRVTLQPGESRRVQFELTRAELRYWSAAERDWVLDPATFDVWVGGDSRAQLATSFTVQP</sequence>
<dbReference type="Pfam" id="PF01915">
    <property type="entry name" value="Glyco_hydro_3_C"/>
    <property type="match status" value="1"/>
</dbReference>
<dbReference type="GO" id="GO:0009251">
    <property type="term" value="P:glucan catabolic process"/>
    <property type="evidence" value="ECO:0007669"/>
    <property type="project" value="TreeGrafter"/>
</dbReference>
<keyword evidence="4" id="KW-0732">Signal</keyword>
<dbReference type="InterPro" id="IPR026891">
    <property type="entry name" value="Fn3-like"/>
</dbReference>
<dbReference type="PRINTS" id="PR00133">
    <property type="entry name" value="GLHYDRLASE3"/>
</dbReference>
<dbReference type="Gene3D" id="2.60.40.10">
    <property type="entry name" value="Immunoglobulins"/>
    <property type="match status" value="1"/>
</dbReference>
<evidence type="ECO:0000259" key="11">
    <source>
        <dbReference type="SMART" id="SM01217"/>
    </source>
</evidence>
<accession>A0A0B4DKQ3</accession>
<evidence type="ECO:0000256" key="7">
    <source>
        <dbReference type="ARBA" id="ARBA00031448"/>
    </source>
</evidence>
<dbReference type="InterPro" id="IPR017853">
    <property type="entry name" value="GH"/>
</dbReference>
<dbReference type="Gene3D" id="3.20.20.300">
    <property type="entry name" value="Glycoside hydrolase, family 3, N-terminal domain"/>
    <property type="match status" value="1"/>
</dbReference>
<dbReference type="NCBIfam" id="NF011678">
    <property type="entry name" value="PRK15098.1"/>
    <property type="match status" value="1"/>
</dbReference>
<proteinExistence type="inferred from homology"/>